<feature type="transmembrane region" description="Helical" evidence="9">
    <location>
        <begin position="12"/>
        <end position="34"/>
    </location>
</feature>
<evidence type="ECO:0000256" key="3">
    <source>
        <dbReference type="ARBA" id="ARBA00022475"/>
    </source>
</evidence>
<dbReference type="PANTHER" id="PTHR35011">
    <property type="entry name" value="2,3-DIKETO-L-GULONATE TRAP TRANSPORTER SMALL PERMEASE PROTEIN YIAM"/>
    <property type="match status" value="1"/>
</dbReference>
<accession>A0A1G7BN06</accession>
<organism evidence="11 12">
    <name type="scientific">Salipiger thiooxidans</name>
    <dbReference type="NCBI Taxonomy" id="282683"/>
    <lineage>
        <taxon>Bacteria</taxon>
        <taxon>Pseudomonadati</taxon>
        <taxon>Pseudomonadota</taxon>
        <taxon>Alphaproteobacteria</taxon>
        <taxon>Rhodobacterales</taxon>
        <taxon>Roseobacteraceae</taxon>
        <taxon>Salipiger</taxon>
    </lineage>
</organism>
<evidence type="ECO:0000256" key="9">
    <source>
        <dbReference type="RuleBase" id="RU369079"/>
    </source>
</evidence>
<keyword evidence="2 9" id="KW-0813">Transport</keyword>
<keyword evidence="5 9" id="KW-0812">Transmembrane</keyword>
<feature type="domain" description="Tripartite ATP-independent periplasmic transporters DctQ component" evidence="10">
    <location>
        <begin position="22"/>
        <end position="149"/>
    </location>
</feature>
<evidence type="ECO:0000256" key="7">
    <source>
        <dbReference type="ARBA" id="ARBA00023136"/>
    </source>
</evidence>
<proteinExistence type="inferred from homology"/>
<dbReference type="GO" id="GO:0022857">
    <property type="term" value="F:transmembrane transporter activity"/>
    <property type="evidence" value="ECO:0007669"/>
    <property type="project" value="UniProtKB-UniRule"/>
</dbReference>
<dbReference type="OrthoDB" id="4964541at2"/>
<gene>
    <name evidence="11" type="ORF">SAMN04488105_102239</name>
</gene>
<dbReference type="PANTHER" id="PTHR35011:SF2">
    <property type="entry name" value="2,3-DIKETO-L-GULONATE TRAP TRANSPORTER SMALL PERMEASE PROTEIN YIAM"/>
    <property type="match status" value="1"/>
</dbReference>
<evidence type="ECO:0000256" key="4">
    <source>
        <dbReference type="ARBA" id="ARBA00022519"/>
    </source>
</evidence>
<dbReference type="InterPro" id="IPR007387">
    <property type="entry name" value="TRAP_DctQ"/>
</dbReference>
<dbReference type="AlphaFoldDB" id="A0A1G7BN06"/>
<evidence type="ECO:0000313" key="12">
    <source>
        <dbReference type="Proteomes" id="UP000198994"/>
    </source>
</evidence>
<feature type="transmembrane region" description="Helical" evidence="9">
    <location>
        <begin position="85"/>
        <end position="106"/>
    </location>
</feature>
<evidence type="ECO:0000259" key="10">
    <source>
        <dbReference type="Pfam" id="PF04290"/>
    </source>
</evidence>
<dbReference type="InterPro" id="IPR055348">
    <property type="entry name" value="DctQ"/>
</dbReference>
<evidence type="ECO:0000256" key="2">
    <source>
        <dbReference type="ARBA" id="ARBA00022448"/>
    </source>
</evidence>
<name>A0A1G7BN06_9RHOB</name>
<dbReference type="RefSeq" id="WP_008885327.1">
    <property type="nucleotide sequence ID" value="NZ_FNAV01000002.1"/>
</dbReference>
<protein>
    <recommendedName>
        <fullName evidence="9">TRAP transporter small permease protein</fullName>
    </recommendedName>
</protein>
<feature type="transmembrane region" description="Helical" evidence="9">
    <location>
        <begin position="126"/>
        <end position="148"/>
    </location>
</feature>
<comment type="subunit">
    <text evidence="9">The complex comprises the extracytoplasmic solute receptor protein and the two transmembrane proteins.</text>
</comment>
<evidence type="ECO:0000256" key="8">
    <source>
        <dbReference type="ARBA" id="ARBA00038436"/>
    </source>
</evidence>
<reference evidence="12" key="1">
    <citation type="submission" date="2016-10" db="EMBL/GenBank/DDBJ databases">
        <authorList>
            <person name="Varghese N."/>
            <person name="Submissions S."/>
        </authorList>
    </citation>
    <scope>NUCLEOTIDE SEQUENCE [LARGE SCALE GENOMIC DNA]</scope>
    <source>
        <strain evidence="12">DSM 10146</strain>
    </source>
</reference>
<dbReference type="Proteomes" id="UP000198994">
    <property type="component" value="Unassembled WGS sequence"/>
</dbReference>
<comment type="similarity">
    <text evidence="8 9">Belongs to the TRAP transporter small permease family.</text>
</comment>
<keyword evidence="6 9" id="KW-1133">Transmembrane helix</keyword>
<evidence type="ECO:0000313" key="11">
    <source>
        <dbReference type="EMBL" id="SDE27595.1"/>
    </source>
</evidence>
<evidence type="ECO:0000256" key="6">
    <source>
        <dbReference type="ARBA" id="ARBA00022989"/>
    </source>
</evidence>
<dbReference type="GO" id="GO:0015740">
    <property type="term" value="P:C4-dicarboxylate transport"/>
    <property type="evidence" value="ECO:0007669"/>
    <property type="project" value="TreeGrafter"/>
</dbReference>
<evidence type="ECO:0000256" key="1">
    <source>
        <dbReference type="ARBA" id="ARBA00004429"/>
    </source>
</evidence>
<keyword evidence="7 9" id="KW-0472">Membrane</keyword>
<keyword evidence="4 9" id="KW-0997">Cell inner membrane</keyword>
<dbReference type="GO" id="GO:0005886">
    <property type="term" value="C:plasma membrane"/>
    <property type="evidence" value="ECO:0007669"/>
    <property type="project" value="UniProtKB-SubCell"/>
</dbReference>
<evidence type="ECO:0000256" key="5">
    <source>
        <dbReference type="ARBA" id="ARBA00022692"/>
    </source>
</evidence>
<comment type="subcellular location">
    <subcellularLocation>
        <location evidence="1 9">Cell inner membrane</location>
        <topology evidence="1 9">Multi-pass membrane protein</topology>
    </subcellularLocation>
</comment>
<sequence>MRALRLAERLLEAMVAFLLFALVAMVFTNVMMRFFFNSGIVVTEELSRIALSILILTGAVLALIQQRHIAMTLVVDRLPEPAKKAVVALTGAVMLYGNFLLAQGAWMQAKLNFSSNYQISGLPSATIYVAATLAGTALALVVAGRMVLILSGRMPADKFFQAASADIAE</sequence>
<feature type="transmembrane region" description="Helical" evidence="9">
    <location>
        <begin position="46"/>
        <end position="64"/>
    </location>
</feature>
<comment type="function">
    <text evidence="9">Part of the tripartite ATP-independent periplasmic (TRAP) transport system.</text>
</comment>
<keyword evidence="12" id="KW-1185">Reference proteome</keyword>
<dbReference type="EMBL" id="FNAV01000002">
    <property type="protein sequence ID" value="SDE27595.1"/>
    <property type="molecule type" value="Genomic_DNA"/>
</dbReference>
<dbReference type="Pfam" id="PF04290">
    <property type="entry name" value="DctQ"/>
    <property type="match status" value="1"/>
</dbReference>
<dbReference type="STRING" id="282683.SAMN04488105_102239"/>
<keyword evidence="3" id="KW-1003">Cell membrane</keyword>